<dbReference type="Gene3D" id="1.20.1390.10">
    <property type="entry name" value="PWI domain"/>
    <property type="match status" value="1"/>
</dbReference>
<dbReference type="InterPro" id="IPR012677">
    <property type="entry name" value="Nucleotide-bd_a/b_plait_sf"/>
</dbReference>
<dbReference type="EMBL" id="MBFS01001146">
    <property type="protein sequence ID" value="PVV01364.1"/>
    <property type="molecule type" value="Genomic_DNA"/>
</dbReference>
<dbReference type="SMART" id="SM00360">
    <property type="entry name" value="RRM"/>
    <property type="match status" value="1"/>
</dbReference>
<feature type="compositionally biased region" description="Basic and acidic residues" evidence="2">
    <location>
        <begin position="422"/>
        <end position="432"/>
    </location>
</feature>
<evidence type="ECO:0000313" key="5">
    <source>
        <dbReference type="EMBL" id="PVV01364.1"/>
    </source>
</evidence>
<feature type="domain" description="PWI" evidence="4">
    <location>
        <begin position="498"/>
        <end position="595"/>
    </location>
</feature>
<evidence type="ECO:0000259" key="4">
    <source>
        <dbReference type="PROSITE" id="PS51025"/>
    </source>
</evidence>
<evidence type="ECO:0000259" key="3">
    <source>
        <dbReference type="PROSITE" id="PS50102"/>
    </source>
</evidence>
<dbReference type="GO" id="GO:0005681">
    <property type="term" value="C:spliceosomal complex"/>
    <property type="evidence" value="ECO:0007669"/>
    <property type="project" value="TreeGrafter"/>
</dbReference>
<keyword evidence="6" id="KW-1185">Reference proteome</keyword>
<feature type="region of interest" description="Disordered" evidence="2">
    <location>
        <begin position="413"/>
        <end position="476"/>
    </location>
</feature>
<dbReference type="InterPro" id="IPR035979">
    <property type="entry name" value="RBD_domain_sf"/>
</dbReference>
<feature type="region of interest" description="Disordered" evidence="2">
    <location>
        <begin position="259"/>
        <end position="288"/>
    </location>
</feature>
<evidence type="ECO:0000313" key="6">
    <source>
        <dbReference type="Proteomes" id="UP000245609"/>
    </source>
</evidence>
<gene>
    <name evidence="5" type="ORF">BB560_004216</name>
</gene>
<dbReference type="Pfam" id="PF01480">
    <property type="entry name" value="PWI"/>
    <property type="match status" value="1"/>
</dbReference>
<organism evidence="5 6">
    <name type="scientific">Smittium megazygosporum</name>
    <dbReference type="NCBI Taxonomy" id="133381"/>
    <lineage>
        <taxon>Eukaryota</taxon>
        <taxon>Fungi</taxon>
        <taxon>Fungi incertae sedis</taxon>
        <taxon>Zoopagomycota</taxon>
        <taxon>Kickxellomycotina</taxon>
        <taxon>Harpellomycetes</taxon>
        <taxon>Harpellales</taxon>
        <taxon>Legeriomycetaceae</taxon>
        <taxon>Smittium</taxon>
    </lineage>
</organism>
<dbReference type="SMART" id="SM00311">
    <property type="entry name" value="PWI"/>
    <property type="match status" value="1"/>
</dbReference>
<dbReference type="AlphaFoldDB" id="A0A2T9Z9W4"/>
<name>A0A2T9Z9W4_9FUNG</name>
<dbReference type="PANTHER" id="PTHR18806">
    <property type="entry name" value="RBM25 PROTEIN"/>
    <property type="match status" value="1"/>
</dbReference>
<dbReference type="CDD" id="cd12446">
    <property type="entry name" value="RRM_RBM25"/>
    <property type="match status" value="1"/>
</dbReference>
<dbReference type="Proteomes" id="UP000245609">
    <property type="component" value="Unassembled WGS sequence"/>
</dbReference>
<dbReference type="SUPFAM" id="SSF54928">
    <property type="entry name" value="RNA-binding domain, RBD"/>
    <property type="match status" value="1"/>
</dbReference>
<protein>
    <recommendedName>
        <fullName evidence="7">PWI domain-containing protein</fullName>
    </recommendedName>
</protein>
<feature type="compositionally biased region" description="Polar residues" evidence="2">
    <location>
        <begin position="462"/>
        <end position="476"/>
    </location>
</feature>
<comment type="caution">
    <text evidence="5">The sequence shown here is derived from an EMBL/GenBank/DDBJ whole genome shotgun (WGS) entry which is preliminary data.</text>
</comment>
<dbReference type="Pfam" id="PF00076">
    <property type="entry name" value="RRM_1"/>
    <property type="match status" value="1"/>
</dbReference>
<feature type="region of interest" description="Disordered" evidence="2">
    <location>
        <begin position="1"/>
        <end position="21"/>
    </location>
</feature>
<evidence type="ECO:0000256" key="1">
    <source>
        <dbReference type="PROSITE-ProRule" id="PRU00176"/>
    </source>
</evidence>
<dbReference type="InterPro" id="IPR052768">
    <property type="entry name" value="RBM25"/>
</dbReference>
<feature type="compositionally biased region" description="Basic and acidic residues" evidence="2">
    <location>
        <begin position="264"/>
        <end position="278"/>
    </location>
</feature>
<evidence type="ECO:0008006" key="7">
    <source>
        <dbReference type="Google" id="ProtNLM"/>
    </source>
</evidence>
<sequence length="595" mass="68365">MSLDNHKEYYLPPPPVPNTPPIQQNPHFFAQPPLTPNPLPYPNYQPQIPPQYPIIPPNIPPLNVVNTPPVIPSPTNPNVADSLNNKTTSVFIGGIPEGLSDDWIEQLLGTCGPVLSWKRPKDPSGIPKGFGFCEFSKLDSTLRVLRVLTRGDDKGLEVPCPKKSGESKRLLIKVDEKTRILLGKYQQIKPINDFDLDLDRAATATVQKMVLDLINAIKMEALGAKSDTTLYSANPQTSSEPGSDQIKNSLESLQSRISASDLLSKNEKPNYDKTHEFGNPKQNSVDSASKLNELVEEENRRENKLEKRALSDLEHYFKKKERQWVSEEVDRKKKLERIAVDEMHRSEQFIKHRDKMAHYLSSWDEEKHEREKTEDYYKNRERWWNKRKYVRDRELEADEKDRRLENKHLLEKASALETSTTNKRDSHSDLEGTGKTALKNSIKDEQIFKRNENAVDHDITPKSEQLPSSKPQIPQNNLKEDKLSKVQTLVKKIPVDPSDLFKWNIKWDFLSSEILQEKLFPVITKRLIEYLGNSDSEEDNELAQIAEYIIGHLKERISPDSLVSELEMVLDEDSKIFVARLWRVLVFETEIAASQ</sequence>
<dbReference type="InterPro" id="IPR000504">
    <property type="entry name" value="RRM_dom"/>
</dbReference>
<keyword evidence="1" id="KW-0694">RNA-binding</keyword>
<proteinExistence type="predicted"/>
<feature type="compositionally biased region" description="Pro residues" evidence="2">
    <location>
        <begin position="11"/>
        <end position="20"/>
    </location>
</feature>
<accession>A0A2T9Z9W4</accession>
<dbReference type="PROSITE" id="PS51025">
    <property type="entry name" value="PWI"/>
    <property type="match status" value="1"/>
</dbReference>
<dbReference type="STRING" id="133381.A0A2T9Z9W4"/>
<dbReference type="PANTHER" id="PTHR18806:SF4">
    <property type="entry name" value="RNA-BINDING PROTEIN 25"/>
    <property type="match status" value="1"/>
</dbReference>
<dbReference type="Gene3D" id="3.30.70.330">
    <property type="match status" value="1"/>
</dbReference>
<dbReference type="PROSITE" id="PS50102">
    <property type="entry name" value="RRM"/>
    <property type="match status" value="1"/>
</dbReference>
<dbReference type="GO" id="GO:0003729">
    <property type="term" value="F:mRNA binding"/>
    <property type="evidence" value="ECO:0007669"/>
    <property type="project" value="TreeGrafter"/>
</dbReference>
<feature type="domain" description="RRM" evidence="3">
    <location>
        <begin position="88"/>
        <end position="177"/>
    </location>
</feature>
<dbReference type="OrthoDB" id="6275295at2759"/>
<feature type="compositionally biased region" description="Basic and acidic residues" evidence="2">
    <location>
        <begin position="441"/>
        <end position="461"/>
    </location>
</feature>
<evidence type="ECO:0000256" key="2">
    <source>
        <dbReference type="SAM" id="MobiDB-lite"/>
    </source>
</evidence>
<dbReference type="InterPro" id="IPR002483">
    <property type="entry name" value="PWI_dom"/>
</dbReference>
<dbReference type="InterPro" id="IPR034268">
    <property type="entry name" value="RBM25_RRM"/>
</dbReference>
<reference evidence="5 6" key="1">
    <citation type="journal article" date="2018" name="MBio">
        <title>Comparative Genomics Reveals the Core Gene Toolbox for the Fungus-Insect Symbiosis.</title>
        <authorList>
            <person name="Wang Y."/>
            <person name="Stata M."/>
            <person name="Wang W."/>
            <person name="Stajich J.E."/>
            <person name="White M.M."/>
            <person name="Moncalvo J.M."/>
        </authorList>
    </citation>
    <scope>NUCLEOTIDE SEQUENCE [LARGE SCALE GENOMIC DNA]</scope>
    <source>
        <strain evidence="5 6">SC-DP-2</strain>
    </source>
</reference>